<reference evidence="2" key="1">
    <citation type="journal article" date="2019" name="Int. J. Syst. Evol. Microbiol.">
        <title>The Global Catalogue of Microorganisms (GCM) 10K type strain sequencing project: providing services to taxonomists for standard genome sequencing and annotation.</title>
        <authorList>
            <consortium name="The Broad Institute Genomics Platform"/>
            <consortium name="The Broad Institute Genome Sequencing Center for Infectious Disease"/>
            <person name="Wu L."/>
            <person name="Ma J."/>
        </authorList>
    </citation>
    <scope>NUCLEOTIDE SEQUENCE [LARGE SCALE GENOMIC DNA]</scope>
    <source>
        <strain evidence="2">JCM 31202</strain>
    </source>
</reference>
<dbReference type="RefSeq" id="WP_378300052.1">
    <property type="nucleotide sequence ID" value="NZ_JBHTJA010000034.1"/>
</dbReference>
<dbReference type="Proteomes" id="UP001596972">
    <property type="component" value="Unassembled WGS sequence"/>
</dbReference>
<sequence length="89" mass="10393">MSPIPWPLIGRRDPYAGVTAPPVRLYQRPAPEVTLPVADDHEHAVMRRHHPWLRREEDVILTRLARLTDLHDPWEAAVRMFTDEPKESL</sequence>
<evidence type="ECO:0000313" key="1">
    <source>
        <dbReference type="EMBL" id="MFD0902357.1"/>
    </source>
</evidence>
<proteinExistence type="predicted"/>
<protein>
    <submittedName>
        <fullName evidence="1">Uncharacterized protein</fullName>
    </submittedName>
</protein>
<organism evidence="1 2">
    <name type="scientific">Actinomadura sediminis</name>
    <dbReference type="NCBI Taxonomy" id="1038904"/>
    <lineage>
        <taxon>Bacteria</taxon>
        <taxon>Bacillati</taxon>
        <taxon>Actinomycetota</taxon>
        <taxon>Actinomycetes</taxon>
        <taxon>Streptosporangiales</taxon>
        <taxon>Thermomonosporaceae</taxon>
        <taxon>Actinomadura</taxon>
    </lineage>
</organism>
<gene>
    <name evidence="1" type="ORF">ACFQ11_18305</name>
</gene>
<comment type="caution">
    <text evidence="1">The sequence shown here is derived from an EMBL/GenBank/DDBJ whole genome shotgun (WGS) entry which is preliminary data.</text>
</comment>
<dbReference type="EMBL" id="JBHTJA010000034">
    <property type="protein sequence ID" value="MFD0902357.1"/>
    <property type="molecule type" value="Genomic_DNA"/>
</dbReference>
<name>A0ABW3ESD1_9ACTN</name>
<keyword evidence="2" id="KW-1185">Reference proteome</keyword>
<evidence type="ECO:0000313" key="2">
    <source>
        <dbReference type="Proteomes" id="UP001596972"/>
    </source>
</evidence>
<accession>A0ABW3ESD1</accession>